<reference evidence="2 3" key="1">
    <citation type="submission" date="2016-07" db="EMBL/GenBank/DDBJ databases">
        <title>Pervasive Adenine N6-methylation of Active Genes in Fungi.</title>
        <authorList>
            <consortium name="DOE Joint Genome Institute"/>
            <person name="Mondo S.J."/>
            <person name="Dannebaum R.O."/>
            <person name="Kuo R.C."/>
            <person name="Labutti K."/>
            <person name="Haridas S."/>
            <person name="Kuo A."/>
            <person name="Salamov A."/>
            <person name="Ahrendt S.R."/>
            <person name="Lipzen A."/>
            <person name="Sullivan W."/>
            <person name="Andreopoulos W.B."/>
            <person name="Clum A."/>
            <person name="Lindquist E."/>
            <person name="Daum C."/>
            <person name="Ramamoorthy G.K."/>
            <person name="Gryganskyi A."/>
            <person name="Culley D."/>
            <person name="Magnuson J.K."/>
            <person name="James T.Y."/>
            <person name="O'Malley M.A."/>
            <person name="Stajich J.E."/>
            <person name="Spatafora J.W."/>
            <person name="Visel A."/>
            <person name="Grigoriev I.V."/>
        </authorList>
    </citation>
    <scope>NUCLEOTIDE SEQUENCE [LARGE SCALE GENOMIC DNA]</scope>
    <source>
        <strain evidence="2 3">JEL800</strain>
    </source>
</reference>
<dbReference type="EMBL" id="MCGO01000182">
    <property type="protein sequence ID" value="ORY22334.1"/>
    <property type="molecule type" value="Genomic_DNA"/>
</dbReference>
<sequence length="462" mass="51611">MGRKNFTLSEKGPRKRMRLGKKQTKKRALANQTTPMASGRTTQKQFALGTAQMKHRSGHVIDLTGFDDDDDGDEDGADHGQRSPAKRLRTCQTTTGTTTTIDLTKDDDDDDDEIENNGAEAARISSSCPSGVIFIDEDEWESLPEPLSDEYWKAEETFFAELERRRTSQQLILVQNPPSVFPPTPSKPFLSSNLKKILRMKRKAGLREILLQLGDFSAAAKIVCLEQKVEAVVSKLEGCQFVVENGVVVFAFDVGIKNLGWVIVVRTGEGSIELLKSGCCAIVATTAGINALELDELVRETMESIIGQLPDKYAGIPRRFLVERQSLRPRYNPRLKRCLGPPMDSVRNSIVEHVLTSVLNGLFRRCVVNVDPCHVGSHWKRLHPDLMKNIVVRNRDSSEEYKQYIIKKGNAIKLVEELSQSRDITGMGDLVADARRNHHVCDAAIIAVAWLDWVDAALRFSL</sequence>
<comment type="caution">
    <text evidence="2">The sequence shown here is derived from an EMBL/GenBank/DDBJ whole genome shotgun (WGS) entry which is preliminary data.</text>
</comment>
<feature type="region of interest" description="Disordered" evidence="1">
    <location>
        <begin position="1"/>
        <end position="42"/>
    </location>
</feature>
<dbReference type="Gene3D" id="3.30.420.10">
    <property type="entry name" value="Ribonuclease H-like superfamily/Ribonuclease H"/>
    <property type="match status" value="1"/>
</dbReference>
<evidence type="ECO:0000256" key="1">
    <source>
        <dbReference type="SAM" id="MobiDB-lite"/>
    </source>
</evidence>
<feature type="compositionally biased region" description="Acidic residues" evidence="1">
    <location>
        <begin position="65"/>
        <end position="76"/>
    </location>
</feature>
<organism evidence="2 3">
    <name type="scientific">Rhizoclosmatium globosum</name>
    <dbReference type="NCBI Taxonomy" id="329046"/>
    <lineage>
        <taxon>Eukaryota</taxon>
        <taxon>Fungi</taxon>
        <taxon>Fungi incertae sedis</taxon>
        <taxon>Chytridiomycota</taxon>
        <taxon>Chytridiomycota incertae sedis</taxon>
        <taxon>Chytridiomycetes</taxon>
        <taxon>Chytridiales</taxon>
        <taxon>Chytriomycetaceae</taxon>
        <taxon>Rhizoclosmatium</taxon>
    </lineage>
</organism>
<keyword evidence="3" id="KW-1185">Reference proteome</keyword>
<name>A0A1Y2AIL6_9FUNG</name>
<dbReference type="InterPro" id="IPR036397">
    <property type="entry name" value="RNaseH_sf"/>
</dbReference>
<proteinExistence type="predicted"/>
<dbReference type="Proteomes" id="UP000193642">
    <property type="component" value="Unassembled WGS sequence"/>
</dbReference>
<evidence type="ECO:0000313" key="3">
    <source>
        <dbReference type="Proteomes" id="UP000193642"/>
    </source>
</evidence>
<dbReference type="OrthoDB" id="10344068at2759"/>
<accession>A0A1Y2AIL6</accession>
<evidence type="ECO:0000313" key="2">
    <source>
        <dbReference type="EMBL" id="ORY22334.1"/>
    </source>
</evidence>
<feature type="region of interest" description="Disordered" evidence="1">
    <location>
        <begin position="59"/>
        <end position="94"/>
    </location>
</feature>
<protein>
    <submittedName>
        <fullName evidence="2">Uncharacterized protein</fullName>
    </submittedName>
</protein>
<dbReference type="AlphaFoldDB" id="A0A1Y2AIL6"/>
<dbReference type="GO" id="GO:0003676">
    <property type="term" value="F:nucleic acid binding"/>
    <property type="evidence" value="ECO:0007669"/>
    <property type="project" value="InterPro"/>
</dbReference>
<feature type="compositionally biased region" description="Polar residues" evidence="1">
    <location>
        <begin position="30"/>
        <end position="42"/>
    </location>
</feature>
<feature type="compositionally biased region" description="Basic residues" evidence="1">
    <location>
        <begin position="13"/>
        <end position="28"/>
    </location>
</feature>
<gene>
    <name evidence="2" type="ORF">BCR33DRAFT_775871</name>
</gene>